<evidence type="ECO:0000259" key="2">
    <source>
        <dbReference type="Pfam" id="PF20250"/>
    </source>
</evidence>
<evidence type="ECO:0000256" key="1">
    <source>
        <dbReference type="SAM" id="Coils"/>
    </source>
</evidence>
<dbReference type="EMBL" id="JALBUF010000005">
    <property type="protein sequence ID" value="MCI0183611.1"/>
    <property type="molecule type" value="Genomic_DNA"/>
</dbReference>
<reference evidence="3" key="1">
    <citation type="submission" date="2022-03" db="EMBL/GenBank/DDBJ databases">
        <title>Draft Genome Sequence of Firmicute Strain S0AB, a Heterotrophic Iron/Sulfur-Oxidizing Extreme Acidophile.</title>
        <authorList>
            <person name="Vergara E."/>
            <person name="Pakostova E."/>
            <person name="Johnson D.B."/>
            <person name="Holmes D.S."/>
        </authorList>
    </citation>
    <scope>NUCLEOTIDE SEQUENCE</scope>
    <source>
        <strain evidence="3">S0AB</strain>
    </source>
</reference>
<feature type="domain" description="Flagellar Assembly Protein A N-terminal region" evidence="2">
    <location>
        <begin position="13"/>
        <end position="185"/>
    </location>
</feature>
<evidence type="ECO:0000313" key="3">
    <source>
        <dbReference type="EMBL" id="MCI0183611.1"/>
    </source>
</evidence>
<comment type="caution">
    <text evidence="3">The sequence shown here is derived from an EMBL/GenBank/DDBJ whole genome shotgun (WGS) entry which is preliminary data.</text>
</comment>
<protein>
    <recommendedName>
        <fullName evidence="2">Flagellar Assembly Protein A N-terminal region domain-containing protein</fullName>
    </recommendedName>
</protein>
<dbReference type="InterPro" id="IPR046866">
    <property type="entry name" value="FapA_N"/>
</dbReference>
<organism evidence="3 4">
    <name type="scientific">Sulfoacidibacillus ferrooxidans</name>
    <dbReference type="NCBI Taxonomy" id="2005001"/>
    <lineage>
        <taxon>Bacteria</taxon>
        <taxon>Bacillati</taxon>
        <taxon>Bacillota</taxon>
        <taxon>Bacilli</taxon>
        <taxon>Bacillales</taxon>
        <taxon>Alicyclobacillaceae</taxon>
        <taxon>Sulfoacidibacillus</taxon>
    </lineage>
</organism>
<keyword evidence="4" id="KW-1185">Reference proteome</keyword>
<evidence type="ECO:0000313" key="4">
    <source>
        <dbReference type="Proteomes" id="UP001139263"/>
    </source>
</evidence>
<dbReference type="PANTHER" id="PTHR38032">
    <property type="entry name" value="POLYMERASE-RELATED"/>
    <property type="match status" value="1"/>
</dbReference>
<dbReference type="Pfam" id="PF03961">
    <property type="entry name" value="FapA"/>
    <property type="match status" value="1"/>
</dbReference>
<accession>A0A9X2AF20</accession>
<gene>
    <name evidence="3" type="ORF">MM817_01894</name>
</gene>
<dbReference type="AlphaFoldDB" id="A0A9X2AF20"/>
<dbReference type="Proteomes" id="UP001139263">
    <property type="component" value="Unassembled WGS sequence"/>
</dbReference>
<dbReference type="InterPro" id="IPR046865">
    <property type="entry name" value="FapA_b_solenoid"/>
</dbReference>
<keyword evidence="1" id="KW-0175">Coiled coil</keyword>
<dbReference type="RefSeq" id="WP_241714114.1">
    <property type="nucleotide sequence ID" value="NZ_JALBUF010000005.1"/>
</dbReference>
<proteinExistence type="predicted"/>
<dbReference type="InterPro" id="IPR005646">
    <property type="entry name" value="FapA"/>
</dbReference>
<name>A0A9X2AF20_9BACL</name>
<sequence length="475" mass="52847">MAEETFILEDYVRFTVKDNGLLAVATFKAPPITLDRIFTLIELKDLLDKQQYSYGVLDDIELSLLLESWLGPMADVVVAQGEPPGTPTDEQLHFCFDIDPVPIPQLLDNDHVDYRELGMLQNALVGQELVYRIEGQYGLPGVDVYGNEVQSKAPQVKVLPSGSGTCISSDGMILLSEIDGQIVYGRNQRVSVLPVFHVQEDVDFSVGNIDFLGSVVVHGSVREGFTIKATGNIEVFGIVERAHLFADGDIIIRGGVQGSTKSKIYAKGSLRALYLQNAIIESEGDLIVADSVMHSIVRARSARITGKRGLLVGGLTRVDDSVLARVVGSHLGTATRIEFMTGIEEEEQLAMIMDQIVSHEETLQKTVEATRKLEELKERLGRLSSEQLTICRRLAITETTTQEKIVTLQNQRDDLKEVIDQKKPTTIEVTTMMYPGVHLIREHLEWHCDDFITGCFFTCSTDGWHRTKGRTERKT</sequence>
<dbReference type="PANTHER" id="PTHR38032:SF1">
    <property type="entry name" value="RNA-BINDING PROTEIN KHPB N-TERMINAL DOMAIN-CONTAINING PROTEIN"/>
    <property type="match status" value="1"/>
</dbReference>
<dbReference type="Pfam" id="PF20250">
    <property type="entry name" value="FapA_N"/>
    <property type="match status" value="1"/>
</dbReference>
<feature type="coiled-coil region" evidence="1">
    <location>
        <begin position="359"/>
        <end position="386"/>
    </location>
</feature>